<dbReference type="EMBL" id="MHSW01000032">
    <property type="protein sequence ID" value="OHA50615.1"/>
    <property type="molecule type" value="Genomic_DNA"/>
</dbReference>
<gene>
    <name evidence="1" type="ORF">A3A97_04145</name>
</gene>
<evidence type="ECO:0000313" key="2">
    <source>
        <dbReference type="Proteomes" id="UP000176951"/>
    </source>
</evidence>
<protein>
    <submittedName>
        <fullName evidence="1">Uncharacterized protein</fullName>
    </submittedName>
</protein>
<dbReference type="AlphaFoldDB" id="A0A1G2PQK1"/>
<accession>A0A1G2PQK1</accession>
<reference evidence="1 2" key="1">
    <citation type="journal article" date="2016" name="Nat. Commun.">
        <title>Thousands of microbial genomes shed light on interconnected biogeochemical processes in an aquifer system.</title>
        <authorList>
            <person name="Anantharaman K."/>
            <person name="Brown C.T."/>
            <person name="Hug L.A."/>
            <person name="Sharon I."/>
            <person name="Castelle C.J."/>
            <person name="Probst A.J."/>
            <person name="Thomas B.C."/>
            <person name="Singh A."/>
            <person name="Wilkins M.J."/>
            <person name="Karaoz U."/>
            <person name="Brodie E.L."/>
            <person name="Williams K.H."/>
            <person name="Hubbard S.S."/>
            <person name="Banfield J.F."/>
        </authorList>
    </citation>
    <scope>NUCLEOTIDE SEQUENCE [LARGE SCALE GENOMIC DNA]</scope>
</reference>
<name>A0A1G2PQK1_9BACT</name>
<evidence type="ECO:0000313" key="1">
    <source>
        <dbReference type="EMBL" id="OHA50615.1"/>
    </source>
</evidence>
<proteinExistence type="predicted"/>
<sequence length="151" mass="17428">MQIVLTFDEMAGTYEFIDLFSGKEELRTINKLLESAGKRFRGALERVGARIVKTESKEFNGWRIHTYNKERYLRRTITVEMPQNEVAALEYFLRLLIRLDTEIIKEVINDGVLPSAEQKLRNRLVACGATFDLLQGGWTLQDGTIVYVLIK</sequence>
<comment type="caution">
    <text evidence="1">The sequence shown here is derived from an EMBL/GenBank/DDBJ whole genome shotgun (WGS) entry which is preliminary data.</text>
</comment>
<dbReference type="Proteomes" id="UP000176951">
    <property type="component" value="Unassembled WGS sequence"/>
</dbReference>
<organism evidence="1 2">
    <name type="scientific">Candidatus Terrybacteria bacterium RIFCSPLOWO2_01_FULL_40_23</name>
    <dbReference type="NCBI Taxonomy" id="1802366"/>
    <lineage>
        <taxon>Bacteria</taxon>
        <taxon>Candidatus Terryibacteriota</taxon>
    </lineage>
</organism>